<keyword evidence="2" id="KW-1185">Reference proteome</keyword>
<proteinExistence type="predicted"/>
<name>A0A843VYH9_COLES</name>
<evidence type="ECO:0000313" key="1">
    <source>
        <dbReference type="EMBL" id="MQM02482.1"/>
    </source>
</evidence>
<sequence>FDSHPLQSPIPPLLPLPPHPLRTRIIGGRKRSCVGASRPQERVPFTPPPLAMGAVACSCAAVPHCTPPPSVTQ</sequence>
<feature type="non-terminal residue" evidence="1">
    <location>
        <position position="73"/>
    </location>
</feature>
<organism evidence="1 2">
    <name type="scientific">Colocasia esculenta</name>
    <name type="common">Wild taro</name>
    <name type="synonym">Arum esculentum</name>
    <dbReference type="NCBI Taxonomy" id="4460"/>
    <lineage>
        <taxon>Eukaryota</taxon>
        <taxon>Viridiplantae</taxon>
        <taxon>Streptophyta</taxon>
        <taxon>Embryophyta</taxon>
        <taxon>Tracheophyta</taxon>
        <taxon>Spermatophyta</taxon>
        <taxon>Magnoliopsida</taxon>
        <taxon>Liliopsida</taxon>
        <taxon>Araceae</taxon>
        <taxon>Aroideae</taxon>
        <taxon>Colocasieae</taxon>
        <taxon>Colocasia</taxon>
    </lineage>
</organism>
<evidence type="ECO:0000313" key="2">
    <source>
        <dbReference type="Proteomes" id="UP000652761"/>
    </source>
</evidence>
<dbReference type="EMBL" id="NMUH01002862">
    <property type="protein sequence ID" value="MQM02482.1"/>
    <property type="molecule type" value="Genomic_DNA"/>
</dbReference>
<reference evidence="1" key="1">
    <citation type="submission" date="2017-07" db="EMBL/GenBank/DDBJ databases">
        <title>Taro Niue Genome Assembly and Annotation.</title>
        <authorList>
            <person name="Atibalentja N."/>
            <person name="Keating K."/>
            <person name="Fields C.J."/>
        </authorList>
    </citation>
    <scope>NUCLEOTIDE SEQUENCE</scope>
    <source>
        <strain evidence="1">Niue_2</strain>
        <tissue evidence="1">Leaf</tissue>
    </source>
</reference>
<comment type="caution">
    <text evidence="1">The sequence shown here is derived from an EMBL/GenBank/DDBJ whole genome shotgun (WGS) entry which is preliminary data.</text>
</comment>
<dbReference type="Proteomes" id="UP000652761">
    <property type="component" value="Unassembled WGS sequence"/>
</dbReference>
<protein>
    <submittedName>
        <fullName evidence="1">Uncharacterized protein</fullName>
    </submittedName>
</protein>
<accession>A0A843VYH9</accession>
<gene>
    <name evidence="1" type="ORF">Taro_035247</name>
</gene>
<dbReference type="AlphaFoldDB" id="A0A843VYH9"/>